<feature type="compositionally biased region" description="Low complexity" evidence="1">
    <location>
        <begin position="701"/>
        <end position="710"/>
    </location>
</feature>
<keyword evidence="3" id="KW-1185">Reference proteome</keyword>
<evidence type="ECO:0000313" key="3">
    <source>
        <dbReference type="Proteomes" id="UP000646827"/>
    </source>
</evidence>
<feature type="region of interest" description="Disordered" evidence="1">
    <location>
        <begin position="686"/>
        <end position="710"/>
    </location>
</feature>
<dbReference type="AlphaFoldDB" id="A0A8H7VJ37"/>
<dbReference type="Proteomes" id="UP000646827">
    <property type="component" value="Unassembled WGS sequence"/>
</dbReference>
<dbReference type="InterPro" id="IPR041078">
    <property type="entry name" value="Plavaka"/>
</dbReference>
<sequence>MSFFNKNQCPYESCGYSSYKSVTHHIYKVHSDQTLPSNIFNRRTEDDFDLEVTSNENYTVTTEQSLLEETDENLQEPQDLWEERVYSSPPTYGHINVDFNDTSAFNTVEKEIIKYILDYGLSHVAYKRVPDFPDEYKYDFLAANGGSTPVFYHRDVFDLVEDIFNDPCLENDMVLRPTKCYRGTSQIYTEMHTGDWWHEMQEKIGTKKVVIALQVASDQTVIWDCEKFKAYPIYIKIGNVPMNIRNKYSSNASRLLGFLPIIESKVHSSFEWFRMAKKTVHHYILSQIFLPFSGYDNHEGSLMLGPRNNIYEVVICLATWIADYPETCLLALIRQGENTNCSCPRCLTPRVKFHDPSINHEAVLRTNERSERWYRMCKNAIGRVHKKIEAGSSDDTGNGEAQEGDEIIVSSKAEKKACEEEVENYCKQKSIHLIKVKCHGFDVFFNRMMILILYLHLNIQSAFWSMPHFEIHQALVVDDLHQLGGIMKHLLGFVEKLIVDKHGKAGIEKVTTRARNLPRITGLRHFKHGILPSCLKRATYHEHVDCMKILLPCIHDLIELQAAMCVRAFLDLWHMLTAREHSNESLSDIEKTLKKYVEYSAVFENQSLSHMNFPKNHMLSKYCKDIKQKGVIHNYSTTQTENQHKFDTKKPARKTNKQRNFTKQVGFVAVVTDYSERDALKAMTRITNTNNNTPPIPSPPSSSSLSPPLSSYSLKSPIKKNYTIDEVATLSAQFTDLDYLLQAYLDDEDLVARGVKRGSQKRRSKMPSLESIPKIKIFQLLSMQDYDEDGDVYEQNIHANLNYFGRQQQDYILLKTMDEGIGRDEVDDDENDSENDDLHVVSQVFLFFKLLYKGSIMELALVQTYPYLRKKKHPSGLRVLGAPEKMYKGNRHIIRVEDIERTALVVPNNGSESTTPGVPYHEYLVLHDIDRDCWRRFRTYLPSLPRRKYIGWKKSEP</sequence>
<name>A0A8H7VJ37_9FUNG</name>
<accession>A0A8H7VJ37</accession>
<evidence type="ECO:0000256" key="1">
    <source>
        <dbReference type="SAM" id="MobiDB-lite"/>
    </source>
</evidence>
<dbReference type="Pfam" id="PF18759">
    <property type="entry name" value="Plavaka"/>
    <property type="match status" value="1"/>
</dbReference>
<comment type="caution">
    <text evidence="2">The sequence shown here is derived from an EMBL/GenBank/DDBJ whole genome shotgun (WGS) entry which is preliminary data.</text>
</comment>
<reference evidence="2 3" key="1">
    <citation type="submission" date="2020-12" db="EMBL/GenBank/DDBJ databases">
        <title>Metabolic potential, ecology and presence of endohyphal bacteria is reflected in genomic diversity of Mucoromycotina.</title>
        <authorList>
            <person name="Muszewska A."/>
            <person name="Okrasinska A."/>
            <person name="Steczkiewicz K."/>
            <person name="Drgas O."/>
            <person name="Orlowska M."/>
            <person name="Perlinska-Lenart U."/>
            <person name="Aleksandrzak-Piekarczyk T."/>
            <person name="Szatraj K."/>
            <person name="Zielenkiewicz U."/>
            <person name="Pilsyk S."/>
            <person name="Malc E."/>
            <person name="Mieczkowski P."/>
            <person name="Kruszewska J.S."/>
            <person name="Biernat P."/>
            <person name="Pawlowska J."/>
        </authorList>
    </citation>
    <scope>NUCLEOTIDE SEQUENCE [LARGE SCALE GENOMIC DNA]</scope>
    <source>
        <strain evidence="2 3">CBS 142.35</strain>
    </source>
</reference>
<evidence type="ECO:0008006" key="4">
    <source>
        <dbReference type="Google" id="ProtNLM"/>
    </source>
</evidence>
<proteinExistence type="predicted"/>
<evidence type="ECO:0000313" key="2">
    <source>
        <dbReference type="EMBL" id="KAG2216429.1"/>
    </source>
</evidence>
<organism evidence="2 3">
    <name type="scientific">Circinella minor</name>
    <dbReference type="NCBI Taxonomy" id="1195481"/>
    <lineage>
        <taxon>Eukaryota</taxon>
        <taxon>Fungi</taxon>
        <taxon>Fungi incertae sedis</taxon>
        <taxon>Mucoromycota</taxon>
        <taxon>Mucoromycotina</taxon>
        <taxon>Mucoromycetes</taxon>
        <taxon>Mucorales</taxon>
        <taxon>Lichtheimiaceae</taxon>
        <taxon>Circinella</taxon>
    </lineage>
</organism>
<dbReference type="OrthoDB" id="5322288at2759"/>
<gene>
    <name evidence="2" type="ORF">INT45_005904</name>
</gene>
<protein>
    <recommendedName>
        <fullName evidence="4">C2H2-type domain-containing protein</fullName>
    </recommendedName>
</protein>
<dbReference type="EMBL" id="JAEPRB010000407">
    <property type="protein sequence ID" value="KAG2216429.1"/>
    <property type="molecule type" value="Genomic_DNA"/>
</dbReference>